<accession>A0A401TDQ1</accession>
<sequence>MKAKRRPETGRERRRNADRKRAEVSDERYVTAANEGGTPTGNRKRYLMSGMSLPRTKAKRRPETGRERRWKSNRKQEEVSDERYVTAGNEGGTPTGNGQRYLTSGTSLPRTKVERQPETGRERRWKSNRKQAEVSDERYVTAENKGETPTGNGQRYLMSGTSLPRMKVERRRETGRGF</sequence>
<evidence type="ECO:0000256" key="1">
    <source>
        <dbReference type="SAM" id="MobiDB-lite"/>
    </source>
</evidence>
<feature type="compositionally biased region" description="Basic and acidic residues" evidence="1">
    <location>
        <begin position="74"/>
        <end position="84"/>
    </location>
</feature>
<feature type="compositionally biased region" description="Basic and acidic residues" evidence="1">
    <location>
        <begin position="130"/>
        <end position="146"/>
    </location>
</feature>
<feature type="region of interest" description="Disordered" evidence="1">
    <location>
        <begin position="1"/>
        <end position="178"/>
    </location>
</feature>
<gene>
    <name evidence="2" type="ORF">chiPu_0024480</name>
</gene>
<proteinExistence type="predicted"/>
<evidence type="ECO:0000313" key="2">
    <source>
        <dbReference type="EMBL" id="GCC40771.1"/>
    </source>
</evidence>
<comment type="caution">
    <text evidence="2">The sequence shown here is derived from an EMBL/GenBank/DDBJ whole genome shotgun (WGS) entry which is preliminary data.</text>
</comment>
<organism evidence="2 3">
    <name type="scientific">Chiloscyllium punctatum</name>
    <name type="common">Brownbanded bambooshark</name>
    <name type="synonym">Hemiscyllium punctatum</name>
    <dbReference type="NCBI Taxonomy" id="137246"/>
    <lineage>
        <taxon>Eukaryota</taxon>
        <taxon>Metazoa</taxon>
        <taxon>Chordata</taxon>
        <taxon>Craniata</taxon>
        <taxon>Vertebrata</taxon>
        <taxon>Chondrichthyes</taxon>
        <taxon>Elasmobranchii</taxon>
        <taxon>Galeomorphii</taxon>
        <taxon>Galeoidea</taxon>
        <taxon>Orectolobiformes</taxon>
        <taxon>Hemiscylliidae</taxon>
        <taxon>Chiloscyllium</taxon>
    </lineage>
</organism>
<feature type="compositionally biased region" description="Basic and acidic residues" evidence="1">
    <location>
        <begin position="166"/>
        <end position="178"/>
    </location>
</feature>
<feature type="compositionally biased region" description="Basic and acidic residues" evidence="1">
    <location>
        <begin position="1"/>
        <end position="11"/>
    </location>
</feature>
<evidence type="ECO:0000313" key="3">
    <source>
        <dbReference type="Proteomes" id="UP000287033"/>
    </source>
</evidence>
<dbReference type="EMBL" id="BEZZ01040422">
    <property type="protein sequence ID" value="GCC40771.1"/>
    <property type="molecule type" value="Genomic_DNA"/>
</dbReference>
<feature type="compositionally biased region" description="Polar residues" evidence="1">
    <location>
        <begin position="96"/>
        <end position="109"/>
    </location>
</feature>
<reference evidence="2 3" key="1">
    <citation type="journal article" date="2018" name="Nat. Ecol. Evol.">
        <title>Shark genomes provide insights into elasmobranch evolution and the origin of vertebrates.</title>
        <authorList>
            <person name="Hara Y"/>
            <person name="Yamaguchi K"/>
            <person name="Onimaru K"/>
            <person name="Kadota M"/>
            <person name="Koyanagi M"/>
            <person name="Keeley SD"/>
            <person name="Tatsumi K"/>
            <person name="Tanaka K"/>
            <person name="Motone F"/>
            <person name="Kageyama Y"/>
            <person name="Nozu R"/>
            <person name="Adachi N"/>
            <person name="Nishimura O"/>
            <person name="Nakagawa R"/>
            <person name="Tanegashima C"/>
            <person name="Kiyatake I"/>
            <person name="Matsumoto R"/>
            <person name="Murakumo K"/>
            <person name="Nishida K"/>
            <person name="Terakita A"/>
            <person name="Kuratani S"/>
            <person name="Sato K"/>
            <person name="Hyodo S Kuraku.S."/>
        </authorList>
    </citation>
    <scope>NUCLEOTIDE SEQUENCE [LARGE SCALE GENOMIC DNA]</scope>
</reference>
<protein>
    <submittedName>
        <fullName evidence="2">Uncharacterized protein</fullName>
    </submittedName>
</protein>
<dbReference type="Proteomes" id="UP000287033">
    <property type="component" value="Unassembled WGS sequence"/>
</dbReference>
<keyword evidence="3" id="KW-1185">Reference proteome</keyword>
<feature type="compositionally biased region" description="Basic and acidic residues" evidence="1">
    <location>
        <begin position="19"/>
        <end position="29"/>
    </location>
</feature>
<feature type="compositionally biased region" description="Basic and acidic residues" evidence="1">
    <location>
        <begin position="111"/>
        <end position="122"/>
    </location>
</feature>
<name>A0A401TDQ1_CHIPU</name>
<dbReference type="AlphaFoldDB" id="A0A401TDQ1"/>